<evidence type="ECO:0000259" key="4">
    <source>
        <dbReference type="PROSITE" id="PS51186"/>
    </source>
</evidence>
<comment type="similarity">
    <text evidence="3">Belongs to the acetyltransferase family. RimJ subfamily.</text>
</comment>
<dbReference type="Pfam" id="PF13302">
    <property type="entry name" value="Acetyltransf_3"/>
    <property type="match status" value="1"/>
</dbReference>
<dbReference type="Proteomes" id="UP001589862">
    <property type="component" value="Unassembled WGS sequence"/>
</dbReference>
<evidence type="ECO:0000256" key="1">
    <source>
        <dbReference type="ARBA" id="ARBA00022679"/>
    </source>
</evidence>
<evidence type="ECO:0000313" key="6">
    <source>
        <dbReference type="Proteomes" id="UP001589862"/>
    </source>
</evidence>
<sequence length="170" mass="18834">MTESLVLRPLAVSDATVMTTVLADPSLYEYTGGEPPSLSELEDQYKFQTRGQSPDGAEQWINLVVLREPGDDPIGYVQATVEKATSIAEISWVIGRAWQRQGYASRAAQQLVELLMEQGVQQIVAHIHPDHAASQAIARKLGLVPTEQVVDGEIRWERDVNLSEERHLSS</sequence>
<dbReference type="InterPro" id="IPR016181">
    <property type="entry name" value="Acyl_CoA_acyltransferase"/>
</dbReference>
<proteinExistence type="inferred from homology"/>
<protein>
    <submittedName>
        <fullName evidence="5">GNAT family N-acetyltransferase</fullName>
        <ecNumber evidence="5">2.3.-.-</ecNumber>
    </submittedName>
</protein>
<dbReference type="InterPro" id="IPR051531">
    <property type="entry name" value="N-acetyltransferase"/>
</dbReference>
<evidence type="ECO:0000313" key="5">
    <source>
        <dbReference type="EMBL" id="MFC0581019.1"/>
    </source>
</evidence>
<dbReference type="PANTHER" id="PTHR43792:SF8">
    <property type="entry name" value="[RIBOSOMAL PROTEIN US5]-ALANINE N-ACETYLTRANSFERASE"/>
    <property type="match status" value="1"/>
</dbReference>
<evidence type="ECO:0000256" key="3">
    <source>
        <dbReference type="ARBA" id="ARBA00038502"/>
    </source>
</evidence>
<dbReference type="EMBL" id="JBHLUB010000001">
    <property type="protein sequence ID" value="MFC0581019.1"/>
    <property type="molecule type" value="Genomic_DNA"/>
</dbReference>
<keyword evidence="2 5" id="KW-0012">Acyltransferase</keyword>
<evidence type="ECO:0000256" key="2">
    <source>
        <dbReference type="ARBA" id="ARBA00023315"/>
    </source>
</evidence>
<dbReference type="EC" id="2.3.-.-" evidence="5"/>
<keyword evidence="1 5" id="KW-0808">Transferase</keyword>
<reference evidence="5 6" key="1">
    <citation type="submission" date="2024-09" db="EMBL/GenBank/DDBJ databases">
        <authorList>
            <person name="Sun Q."/>
            <person name="Mori K."/>
        </authorList>
    </citation>
    <scope>NUCLEOTIDE SEQUENCE [LARGE SCALE GENOMIC DNA]</scope>
    <source>
        <strain evidence="5 6">NCAIM B.02604</strain>
    </source>
</reference>
<accession>A0ABV6P7A3</accession>
<organism evidence="5 6">
    <name type="scientific">Micrococcoides hystricis</name>
    <dbReference type="NCBI Taxonomy" id="1572761"/>
    <lineage>
        <taxon>Bacteria</taxon>
        <taxon>Bacillati</taxon>
        <taxon>Actinomycetota</taxon>
        <taxon>Actinomycetes</taxon>
        <taxon>Micrococcales</taxon>
        <taxon>Micrococcaceae</taxon>
        <taxon>Micrococcoides</taxon>
    </lineage>
</organism>
<dbReference type="PANTHER" id="PTHR43792">
    <property type="entry name" value="GNAT FAMILY, PUTATIVE (AFU_ORTHOLOGUE AFUA_3G00765)-RELATED-RELATED"/>
    <property type="match status" value="1"/>
</dbReference>
<dbReference type="SUPFAM" id="SSF55729">
    <property type="entry name" value="Acyl-CoA N-acyltransferases (Nat)"/>
    <property type="match status" value="1"/>
</dbReference>
<dbReference type="RefSeq" id="WP_377457515.1">
    <property type="nucleotide sequence ID" value="NZ_JBHLUB010000001.1"/>
</dbReference>
<dbReference type="GO" id="GO:0016746">
    <property type="term" value="F:acyltransferase activity"/>
    <property type="evidence" value="ECO:0007669"/>
    <property type="project" value="UniProtKB-KW"/>
</dbReference>
<comment type="caution">
    <text evidence="5">The sequence shown here is derived from an EMBL/GenBank/DDBJ whole genome shotgun (WGS) entry which is preliminary data.</text>
</comment>
<gene>
    <name evidence="5" type="ORF">ACFFFR_01270</name>
</gene>
<dbReference type="Gene3D" id="3.40.630.30">
    <property type="match status" value="1"/>
</dbReference>
<dbReference type="InterPro" id="IPR000182">
    <property type="entry name" value="GNAT_dom"/>
</dbReference>
<dbReference type="CDD" id="cd04301">
    <property type="entry name" value="NAT_SF"/>
    <property type="match status" value="1"/>
</dbReference>
<keyword evidence="6" id="KW-1185">Reference proteome</keyword>
<feature type="domain" description="N-acetyltransferase" evidence="4">
    <location>
        <begin position="5"/>
        <end position="161"/>
    </location>
</feature>
<dbReference type="PROSITE" id="PS51186">
    <property type="entry name" value="GNAT"/>
    <property type="match status" value="1"/>
</dbReference>
<name>A0ABV6P7A3_9MICC</name>